<name>A0A0E9XLZ5_ANGAN</name>
<accession>A0A0E9XLZ5</accession>
<organism evidence="1">
    <name type="scientific">Anguilla anguilla</name>
    <name type="common">European freshwater eel</name>
    <name type="synonym">Muraena anguilla</name>
    <dbReference type="NCBI Taxonomy" id="7936"/>
    <lineage>
        <taxon>Eukaryota</taxon>
        <taxon>Metazoa</taxon>
        <taxon>Chordata</taxon>
        <taxon>Craniata</taxon>
        <taxon>Vertebrata</taxon>
        <taxon>Euteleostomi</taxon>
        <taxon>Actinopterygii</taxon>
        <taxon>Neopterygii</taxon>
        <taxon>Teleostei</taxon>
        <taxon>Anguilliformes</taxon>
        <taxon>Anguillidae</taxon>
        <taxon>Anguilla</taxon>
    </lineage>
</organism>
<dbReference type="AlphaFoldDB" id="A0A0E9XLZ5"/>
<reference evidence="1" key="1">
    <citation type="submission" date="2014-11" db="EMBL/GenBank/DDBJ databases">
        <authorList>
            <person name="Amaro Gonzalez C."/>
        </authorList>
    </citation>
    <scope>NUCLEOTIDE SEQUENCE</scope>
</reference>
<proteinExistence type="predicted"/>
<protein>
    <submittedName>
        <fullName evidence="1">Uncharacterized protein</fullName>
    </submittedName>
</protein>
<dbReference type="EMBL" id="GBXM01005732">
    <property type="protein sequence ID" value="JAI02846.1"/>
    <property type="molecule type" value="Transcribed_RNA"/>
</dbReference>
<reference evidence="1" key="2">
    <citation type="journal article" date="2015" name="Fish Shellfish Immunol.">
        <title>Early steps in the European eel (Anguilla anguilla)-Vibrio vulnificus interaction in the gills: Role of the RtxA13 toxin.</title>
        <authorList>
            <person name="Callol A."/>
            <person name="Pajuelo D."/>
            <person name="Ebbesson L."/>
            <person name="Teles M."/>
            <person name="MacKenzie S."/>
            <person name="Amaro C."/>
        </authorList>
    </citation>
    <scope>NUCLEOTIDE SEQUENCE</scope>
</reference>
<evidence type="ECO:0000313" key="1">
    <source>
        <dbReference type="EMBL" id="JAI02846.1"/>
    </source>
</evidence>
<sequence length="43" mass="4683">MGLPVPESRAEEPKRGVSVCQTEVRGQHHCPGCWCGDLCYPAV</sequence>